<dbReference type="EMBL" id="KK852478">
    <property type="protein sequence ID" value="KDR22982.1"/>
    <property type="molecule type" value="Genomic_DNA"/>
</dbReference>
<evidence type="ECO:0000313" key="2">
    <source>
        <dbReference type="Proteomes" id="UP000027135"/>
    </source>
</evidence>
<protein>
    <submittedName>
        <fullName evidence="1">Uncharacterized protein</fullName>
    </submittedName>
</protein>
<sequence length="56" mass="6024">MKSQHHLQGEQETEFSYKLIHSSAGSHCDSDKSDSIGSVFTCTMAYAEGTLTAGGR</sequence>
<dbReference type="InParanoid" id="A0A067RGT0"/>
<gene>
    <name evidence="1" type="ORF">L798_02136</name>
</gene>
<dbReference type="AlphaFoldDB" id="A0A067RGT0"/>
<reference evidence="1 2" key="1">
    <citation type="journal article" date="2014" name="Nat. Commun.">
        <title>Molecular traces of alternative social organization in a termite genome.</title>
        <authorList>
            <person name="Terrapon N."/>
            <person name="Li C."/>
            <person name="Robertson H.M."/>
            <person name="Ji L."/>
            <person name="Meng X."/>
            <person name="Booth W."/>
            <person name="Chen Z."/>
            <person name="Childers C.P."/>
            <person name="Glastad K.M."/>
            <person name="Gokhale K."/>
            <person name="Gowin J."/>
            <person name="Gronenberg W."/>
            <person name="Hermansen R.A."/>
            <person name="Hu H."/>
            <person name="Hunt B.G."/>
            <person name="Huylmans A.K."/>
            <person name="Khalil S.M."/>
            <person name="Mitchell R.D."/>
            <person name="Munoz-Torres M.C."/>
            <person name="Mustard J.A."/>
            <person name="Pan H."/>
            <person name="Reese J.T."/>
            <person name="Scharf M.E."/>
            <person name="Sun F."/>
            <person name="Vogel H."/>
            <person name="Xiao J."/>
            <person name="Yang W."/>
            <person name="Yang Z."/>
            <person name="Yang Z."/>
            <person name="Zhou J."/>
            <person name="Zhu J."/>
            <person name="Brent C.S."/>
            <person name="Elsik C.G."/>
            <person name="Goodisman M.A."/>
            <person name="Liberles D.A."/>
            <person name="Roe R.M."/>
            <person name="Vargo E.L."/>
            <person name="Vilcinskas A."/>
            <person name="Wang J."/>
            <person name="Bornberg-Bauer E."/>
            <person name="Korb J."/>
            <person name="Zhang G."/>
            <person name="Liebig J."/>
        </authorList>
    </citation>
    <scope>NUCLEOTIDE SEQUENCE [LARGE SCALE GENOMIC DNA]</scope>
    <source>
        <tissue evidence="1">Whole organism</tissue>
    </source>
</reference>
<name>A0A067RGT0_ZOONE</name>
<evidence type="ECO:0000313" key="1">
    <source>
        <dbReference type="EMBL" id="KDR22982.1"/>
    </source>
</evidence>
<dbReference type="Proteomes" id="UP000027135">
    <property type="component" value="Unassembled WGS sequence"/>
</dbReference>
<keyword evidence="2" id="KW-1185">Reference proteome</keyword>
<organism evidence="1 2">
    <name type="scientific">Zootermopsis nevadensis</name>
    <name type="common">Dampwood termite</name>
    <dbReference type="NCBI Taxonomy" id="136037"/>
    <lineage>
        <taxon>Eukaryota</taxon>
        <taxon>Metazoa</taxon>
        <taxon>Ecdysozoa</taxon>
        <taxon>Arthropoda</taxon>
        <taxon>Hexapoda</taxon>
        <taxon>Insecta</taxon>
        <taxon>Pterygota</taxon>
        <taxon>Neoptera</taxon>
        <taxon>Polyneoptera</taxon>
        <taxon>Dictyoptera</taxon>
        <taxon>Blattodea</taxon>
        <taxon>Blattoidea</taxon>
        <taxon>Termitoidae</taxon>
        <taxon>Termopsidae</taxon>
        <taxon>Zootermopsis</taxon>
    </lineage>
</organism>
<proteinExistence type="predicted"/>
<accession>A0A067RGT0</accession>